<name>A0A8B6M3T2_METTU</name>
<reference evidence="3 4" key="1">
    <citation type="submission" date="2019-05" db="EMBL/GenBank/DDBJ databases">
        <authorList>
            <person name="Farhan Ul Haque M."/>
        </authorList>
    </citation>
    <scope>NUCLEOTIDE SEQUENCE [LARGE SCALE GENOMIC DNA]</scope>
    <source>
        <strain evidence="3">2</strain>
    </source>
</reference>
<evidence type="ECO:0000256" key="1">
    <source>
        <dbReference type="SAM" id="MobiDB-lite"/>
    </source>
</evidence>
<accession>A0A8B6M3T2</accession>
<feature type="chain" id="PRO_5032291851" evidence="2">
    <location>
        <begin position="22"/>
        <end position="138"/>
    </location>
</feature>
<proteinExistence type="predicted"/>
<feature type="region of interest" description="Disordered" evidence="1">
    <location>
        <begin position="55"/>
        <end position="92"/>
    </location>
</feature>
<feature type="signal peptide" evidence="2">
    <location>
        <begin position="1"/>
        <end position="21"/>
    </location>
</feature>
<dbReference type="EMBL" id="CABFMQ020000068">
    <property type="protein sequence ID" value="VTZ49425.1"/>
    <property type="molecule type" value="Genomic_DNA"/>
</dbReference>
<dbReference type="Proteomes" id="UP000485880">
    <property type="component" value="Unassembled WGS sequence"/>
</dbReference>
<keyword evidence="2" id="KW-0732">Signal</keyword>
<protein>
    <submittedName>
        <fullName evidence="3">Uncharacterized protein</fullName>
    </submittedName>
</protein>
<gene>
    <name evidence="3" type="ORF">MPC4_160075</name>
</gene>
<evidence type="ECO:0000313" key="3">
    <source>
        <dbReference type="EMBL" id="VTZ49425.1"/>
    </source>
</evidence>
<keyword evidence="4" id="KW-1185">Reference proteome</keyword>
<dbReference type="AlphaFoldDB" id="A0A8B6M3T2"/>
<sequence>MRILPAIAFAAILGLALPAMAAPSSISDCEKIQAADAYNQCLALFGPVPRGHSASARDFGGDGDAGGAADVVETANPEASVPAKERRTSHARHYRSHATRHYHHYGHYHGRSHSSASETHHKGKTLAFNVISGRAKTR</sequence>
<dbReference type="RefSeq" id="WP_174511756.1">
    <property type="nucleotide sequence ID" value="NZ_CABFMQ020000068.1"/>
</dbReference>
<evidence type="ECO:0000256" key="2">
    <source>
        <dbReference type="SAM" id="SignalP"/>
    </source>
</evidence>
<evidence type="ECO:0000313" key="4">
    <source>
        <dbReference type="Proteomes" id="UP000485880"/>
    </source>
</evidence>
<organism evidence="3 4">
    <name type="scientific">Methylocella tundrae</name>
    <dbReference type="NCBI Taxonomy" id="227605"/>
    <lineage>
        <taxon>Bacteria</taxon>
        <taxon>Pseudomonadati</taxon>
        <taxon>Pseudomonadota</taxon>
        <taxon>Alphaproteobacteria</taxon>
        <taxon>Hyphomicrobiales</taxon>
        <taxon>Beijerinckiaceae</taxon>
        <taxon>Methylocella</taxon>
    </lineage>
</organism>
<comment type="caution">
    <text evidence="3">The sequence shown here is derived from an EMBL/GenBank/DDBJ whole genome shotgun (WGS) entry which is preliminary data.</text>
</comment>